<keyword evidence="3 6" id="KW-0812">Transmembrane</keyword>
<dbReference type="PANTHER" id="PTHR23510">
    <property type="entry name" value="INNER MEMBRANE TRANSPORT PROTEIN YAJR"/>
    <property type="match status" value="1"/>
</dbReference>
<proteinExistence type="predicted"/>
<dbReference type="GO" id="GO:0012505">
    <property type="term" value="C:endomembrane system"/>
    <property type="evidence" value="ECO:0007669"/>
    <property type="project" value="UniProtKB-SubCell"/>
</dbReference>
<evidence type="ECO:0000256" key="2">
    <source>
        <dbReference type="ARBA" id="ARBA00022448"/>
    </source>
</evidence>
<dbReference type="Proteomes" id="UP000030764">
    <property type="component" value="Unassembled WGS sequence"/>
</dbReference>
<accession>A0A085LWL8</accession>
<keyword evidence="9" id="KW-1185">Reference proteome</keyword>
<feature type="transmembrane region" description="Helical" evidence="6">
    <location>
        <begin position="25"/>
        <end position="43"/>
    </location>
</feature>
<dbReference type="PROSITE" id="PS50850">
    <property type="entry name" value="MFS"/>
    <property type="match status" value="1"/>
</dbReference>
<dbReference type="Pfam" id="PF07690">
    <property type="entry name" value="MFS_1"/>
    <property type="match status" value="1"/>
</dbReference>
<feature type="transmembrane region" description="Helical" evidence="6">
    <location>
        <begin position="430"/>
        <end position="453"/>
    </location>
</feature>
<keyword evidence="5 6" id="KW-0472">Membrane</keyword>
<dbReference type="GO" id="GO:0022857">
    <property type="term" value="F:transmembrane transporter activity"/>
    <property type="evidence" value="ECO:0007669"/>
    <property type="project" value="InterPro"/>
</dbReference>
<feature type="transmembrane region" description="Helical" evidence="6">
    <location>
        <begin position="400"/>
        <end position="424"/>
    </location>
</feature>
<dbReference type="InterPro" id="IPR051068">
    <property type="entry name" value="MFS_Domain-Containing_Protein"/>
</dbReference>
<dbReference type="EMBL" id="KL363272">
    <property type="protein sequence ID" value="KFD49364.1"/>
    <property type="molecule type" value="Genomic_DNA"/>
</dbReference>
<feature type="domain" description="Major facilitator superfamily (MFS) profile" evidence="7">
    <location>
        <begin position="26"/>
        <end position="454"/>
    </location>
</feature>
<reference evidence="8 9" key="1">
    <citation type="journal article" date="2014" name="Nat. Genet.">
        <title>Genome and transcriptome of the porcine whipworm Trichuris suis.</title>
        <authorList>
            <person name="Jex A.R."/>
            <person name="Nejsum P."/>
            <person name="Schwarz E.M."/>
            <person name="Hu L."/>
            <person name="Young N.D."/>
            <person name="Hall R.S."/>
            <person name="Korhonen P.K."/>
            <person name="Liao S."/>
            <person name="Thamsborg S."/>
            <person name="Xia J."/>
            <person name="Xu P."/>
            <person name="Wang S."/>
            <person name="Scheerlinck J.P."/>
            <person name="Hofmann A."/>
            <person name="Sternberg P.W."/>
            <person name="Wang J."/>
            <person name="Gasser R.B."/>
        </authorList>
    </citation>
    <scope>NUCLEOTIDE SEQUENCE [LARGE SCALE GENOMIC DNA]</scope>
    <source>
        <strain evidence="8">DCEP-RM93M</strain>
    </source>
</reference>
<feature type="transmembrane region" description="Helical" evidence="6">
    <location>
        <begin position="241"/>
        <end position="262"/>
    </location>
</feature>
<evidence type="ECO:0000256" key="4">
    <source>
        <dbReference type="ARBA" id="ARBA00022989"/>
    </source>
</evidence>
<name>A0A085LWL8_9BILA</name>
<feature type="transmembrane region" description="Helical" evidence="6">
    <location>
        <begin position="282"/>
        <end position="304"/>
    </location>
</feature>
<evidence type="ECO:0000256" key="1">
    <source>
        <dbReference type="ARBA" id="ARBA00004127"/>
    </source>
</evidence>
<feature type="transmembrane region" description="Helical" evidence="6">
    <location>
        <begin position="199"/>
        <end position="220"/>
    </location>
</feature>
<dbReference type="PANTHER" id="PTHR23510:SF3">
    <property type="entry name" value="MAJOR FACILITATOR SUPERFAMILY DOMAIN-CONTAINING PROTEIN 8"/>
    <property type="match status" value="1"/>
</dbReference>
<protein>
    <recommendedName>
        <fullName evidence="7">Major facilitator superfamily (MFS) profile domain-containing protein</fullName>
    </recommendedName>
</protein>
<evidence type="ECO:0000313" key="9">
    <source>
        <dbReference type="Proteomes" id="UP000030764"/>
    </source>
</evidence>
<dbReference type="SUPFAM" id="SSF103473">
    <property type="entry name" value="MFS general substrate transporter"/>
    <property type="match status" value="1"/>
</dbReference>
<evidence type="ECO:0000313" key="8">
    <source>
        <dbReference type="EMBL" id="KFD49364.1"/>
    </source>
</evidence>
<evidence type="ECO:0000256" key="6">
    <source>
        <dbReference type="SAM" id="Phobius"/>
    </source>
</evidence>
<comment type="subcellular location">
    <subcellularLocation>
        <location evidence="1">Endomembrane system</location>
        <topology evidence="1">Multi-pass membrane protein</topology>
    </subcellularLocation>
</comment>
<dbReference type="InterPro" id="IPR020846">
    <property type="entry name" value="MFS_dom"/>
</dbReference>
<feature type="transmembrane region" description="Helical" evidence="6">
    <location>
        <begin position="63"/>
        <end position="82"/>
    </location>
</feature>
<dbReference type="GO" id="GO:0005765">
    <property type="term" value="C:lysosomal membrane"/>
    <property type="evidence" value="ECO:0007669"/>
    <property type="project" value="TreeGrafter"/>
</dbReference>
<feature type="transmembrane region" description="Helical" evidence="6">
    <location>
        <begin position="94"/>
        <end position="113"/>
    </location>
</feature>
<feature type="transmembrane region" description="Helical" evidence="6">
    <location>
        <begin position="125"/>
        <end position="146"/>
    </location>
</feature>
<feature type="transmembrane region" description="Helical" evidence="6">
    <location>
        <begin position="366"/>
        <end position="388"/>
    </location>
</feature>
<dbReference type="InterPro" id="IPR036259">
    <property type="entry name" value="MFS_trans_sf"/>
</dbReference>
<dbReference type="CDD" id="cd17326">
    <property type="entry name" value="MFS_MFSD8"/>
    <property type="match status" value="1"/>
</dbReference>
<keyword evidence="2" id="KW-0813">Transport</keyword>
<feature type="transmembrane region" description="Helical" evidence="6">
    <location>
        <begin position="158"/>
        <end position="179"/>
    </location>
</feature>
<gene>
    <name evidence="8" type="ORF">M513_09727</name>
</gene>
<evidence type="ECO:0000259" key="7">
    <source>
        <dbReference type="PROSITE" id="PS50850"/>
    </source>
</evidence>
<keyword evidence="4 6" id="KW-1133">Transmembrane helix</keyword>
<evidence type="ECO:0000256" key="3">
    <source>
        <dbReference type="ARBA" id="ARBA00022692"/>
    </source>
</evidence>
<organism evidence="8 9">
    <name type="scientific">Trichuris suis</name>
    <name type="common">pig whipworm</name>
    <dbReference type="NCBI Taxonomy" id="68888"/>
    <lineage>
        <taxon>Eukaryota</taxon>
        <taxon>Metazoa</taxon>
        <taxon>Ecdysozoa</taxon>
        <taxon>Nematoda</taxon>
        <taxon>Enoplea</taxon>
        <taxon>Dorylaimia</taxon>
        <taxon>Trichinellida</taxon>
        <taxon>Trichuridae</taxon>
        <taxon>Trichuris</taxon>
    </lineage>
</organism>
<evidence type="ECO:0000256" key="5">
    <source>
        <dbReference type="ARBA" id="ARBA00023136"/>
    </source>
</evidence>
<dbReference type="AlphaFoldDB" id="A0A085LWL8"/>
<dbReference type="InterPro" id="IPR011701">
    <property type="entry name" value="MFS"/>
</dbReference>
<dbReference type="Gene3D" id="1.20.1250.20">
    <property type="entry name" value="MFS general substrate transporter like domains"/>
    <property type="match status" value="1"/>
</dbReference>
<feature type="transmembrane region" description="Helical" evidence="6">
    <location>
        <begin position="316"/>
        <end position="334"/>
    </location>
</feature>
<sequence length="478" mass="52886">MAEVANESTSIGFDENSKVWKSRHFSIAITDFILLLHCVQYSIYFSSLWPHLKQIDSEVKEMFFGWTVAAYSIGQLVASPLFGFLSNWTKRCRWVFVLCLCSALLANCLYVLVELFPTNRRYAIMIARLFMGVAAGMNGTAIGYVAMSSSPTKRDRAVSIATACMSLGFIAGPALQAAVSFLGYPGVVYGIIHLNLYTAPAYITILLLAVALFLTVWKFQDGNLAVAEVKAKGTFYVVPRYNRLSLLAVIWCWFSFFVVLVDMDTVSSPISMAYYSWTGEEATFYVSLMVGVGSVFSVIIYALHVVYLHKFDERRLIISGAALLLLSLLISYPYPLWLLVADGLEHGTHCPYDWCQGAPKAPLPVFILSFMLVFIGFPPVNVAVSTLYTKVIGPREQAGLQSLLTCAGSVARLICPIVTMQLFVSFKPAAVWLMTGSFALSTILVTLLCYKVLVPLQINPKLKAGQSVRYDNGIVTKY</sequence>